<evidence type="ECO:0000313" key="10">
    <source>
        <dbReference type="EMBL" id="ROU07107.1"/>
    </source>
</evidence>
<dbReference type="InterPro" id="IPR039421">
    <property type="entry name" value="Type_1_exporter"/>
</dbReference>
<dbReference type="Pfam" id="PF00005">
    <property type="entry name" value="ABC_tran"/>
    <property type="match status" value="1"/>
</dbReference>
<feature type="transmembrane region" description="Helical" evidence="7">
    <location>
        <begin position="27"/>
        <end position="48"/>
    </location>
</feature>
<evidence type="ECO:0000256" key="2">
    <source>
        <dbReference type="ARBA" id="ARBA00022692"/>
    </source>
</evidence>
<name>A0A3N2RI04_LYSEN</name>
<evidence type="ECO:0000256" key="4">
    <source>
        <dbReference type="ARBA" id="ARBA00022840"/>
    </source>
</evidence>
<feature type="transmembrane region" description="Helical" evidence="7">
    <location>
        <begin position="171"/>
        <end position="188"/>
    </location>
</feature>
<dbReference type="InterPro" id="IPR011527">
    <property type="entry name" value="ABC1_TM_dom"/>
</dbReference>
<keyword evidence="6 7" id="KW-0472">Membrane</keyword>
<evidence type="ECO:0000313" key="11">
    <source>
        <dbReference type="Proteomes" id="UP000275910"/>
    </source>
</evidence>
<protein>
    <submittedName>
        <fullName evidence="10">ABC transporter ATP-binding protein</fullName>
    </submittedName>
</protein>
<dbReference type="InterPro" id="IPR003593">
    <property type="entry name" value="AAA+_ATPase"/>
</dbReference>
<gene>
    <name evidence="10" type="ORF">D9T17_10840</name>
</gene>
<keyword evidence="5 7" id="KW-1133">Transmembrane helix</keyword>
<dbReference type="InterPro" id="IPR036640">
    <property type="entry name" value="ABC1_TM_sf"/>
</dbReference>
<feature type="domain" description="ABC transmembrane type-1" evidence="9">
    <location>
        <begin position="28"/>
        <end position="309"/>
    </location>
</feature>
<dbReference type="GO" id="GO:0016887">
    <property type="term" value="F:ATP hydrolysis activity"/>
    <property type="evidence" value="ECO:0007669"/>
    <property type="project" value="InterPro"/>
</dbReference>
<feature type="transmembrane region" description="Helical" evidence="7">
    <location>
        <begin position="144"/>
        <end position="165"/>
    </location>
</feature>
<dbReference type="InterPro" id="IPR027417">
    <property type="entry name" value="P-loop_NTPase"/>
</dbReference>
<dbReference type="GO" id="GO:0005524">
    <property type="term" value="F:ATP binding"/>
    <property type="evidence" value="ECO:0007669"/>
    <property type="project" value="UniProtKB-KW"/>
</dbReference>
<evidence type="ECO:0000259" key="9">
    <source>
        <dbReference type="PROSITE" id="PS50929"/>
    </source>
</evidence>
<dbReference type="InterPro" id="IPR017871">
    <property type="entry name" value="ABC_transporter-like_CS"/>
</dbReference>
<keyword evidence="2 7" id="KW-0812">Transmembrane</keyword>
<dbReference type="Gene3D" id="3.40.50.300">
    <property type="entry name" value="P-loop containing nucleotide triphosphate hydrolases"/>
    <property type="match status" value="1"/>
</dbReference>
<dbReference type="PANTHER" id="PTHR24221">
    <property type="entry name" value="ATP-BINDING CASSETTE SUB-FAMILY B"/>
    <property type="match status" value="1"/>
</dbReference>
<dbReference type="GO" id="GO:0140359">
    <property type="term" value="F:ABC-type transporter activity"/>
    <property type="evidence" value="ECO:0007669"/>
    <property type="project" value="InterPro"/>
</dbReference>
<comment type="caution">
    <text evidence="10">The sequence shown here is derived from an EMBL/GenBank/DDBJ whole genome shotgun (WGS) entry which is preliminary data.</text>
</comment>
<dbReference type="PROSITE" id="PS50893">
    <property type="entry name" value="ABC_TRANSPORTER_2"/>
    <property type="match status" value="1"/>
</dbReference>
<feature type="transmembrane region" description="Helical" evidence="7">
    <location>
        <begin position="255"/>
        <end position="275"/>
    </location>
</feature>
<dbReference type="GO" id="GO:0034040">
    <property type="term" value="F:ATPase-coupled lipid transmembrane transporter activity"/>
    <property type="evidence" value="ECO:0007669"/>
    <property type="project" value="TreeGrafter"/>
</dbReference>
<evidence type="ECO:0000256" key="7">
    <source>
        <dbReference type="SAM" id="Phobius"/>
    </source>
</evidence>
<dbReference type="EMBL" id="RCTY01000024">
    <property type="protein sequence ID" value="ROU07107.1"/>
    <property type="molecule type" value="Genomic_DNA"/>
</dbReference>
<dbReference type="Proteomes" id="UP000275910">
    <property type="component" value="Unassembled WGS sequence"/>
</dbReference>
<evidence type="ECO:0000259" key="8">
    <source>
        <dbReference type="PROSITE" id="PS50893"/>
    </source>
</evidence>
<dbReference type="Gene3D" id="1.20.1560.10">
    <property type="entry name" value="ABC transporter type 1, transmembrane domain"/>
    <property type="match status" value="1"/>
</dbReference>
<dbReference type="SUPFAM" id="SSF52540">
    <property type="entry name" value="P-loop containing nucleoside triphosphate hydrolases"/>
    <property type="match status" value="1"/>
</dbReference>
<feature type="transmembrane region" description="Helical" evidence="7">
    <location>
        <begin position="281"/>
        <end position="298"/>
    </location>
</feature>
<dbReference type="PROSITE" id="PS00211">
    <property type="entry name" value="ABC_TRANSPORTER_1"/>
    <property type="match status" value="1"/>
</dbReference>
<evidence type="ECO:0000256" key="5">
    <source>
        <dbReference type="ARBA" id="ARBA00022989"/>
    </source>
</evidence>
<feature type="transmembrane region" description="Helical" evidence="7">
    <location>
        <begin position="68"/>
        <end position="88"/>
    </location>
</feature>
<dbReference type="PANTHER" id="PTHR24221:SF632">
    <property type="entry name" value="ATP-DEPENDENT LIPID A-CORE FLIPPASE"/>
    <property type="match status" value="1"/>
</dbReference>
<sequence>MFAQARDLLRPVAGASAHAELRRLGGYVALSVAAALTGSVAALALVPLVQEGAAPSLAGLNLAARGAAMQIGLFVAASAGFAALRWLAARRCAHLVAARAMALRRQAHAGLIRAPLPASAEAGSAEIANVLTYNTEILAQGYNALLQLLAVAATATVSLLLAFLISPTLALAAPALLGFAALALRVSGREQSRIGRQYVADMTRLFWHSEEFPRRLRHIRSFQREALEQAGYEAISARLGEGYRRQHELLARGRLVLEAMAVAMIAGALALAGQWQGADRAALIAIGLLLGRLLPYLVSARQNLQQLRSAAPALALWRRHAQAAAAPQSLPRQAAAVSVDELHGASDVFVASAAAGASEGSAAADAAVALRIGPIRLAPPSPQVAVPALILAPGQLTLLSGASGAGKSSLLDALAGLAEPQVFQASCGGQALDYAGYCARMRPCAYIAQGVRPWQHSVRECLAWADPRADEARMWQVLEQVGLEVRVRASGHGLDAALERASSRFSGGELQRLLLAQAILRRPRLALLDETTAALDEAAEEAALTALKSCLPETALVVVSHRRRLTALAEHCLTLTPTGAAAPGEIGSARGAGVSIGPG</sequence>
<dbReference type="Pfam" id="PF00664">
    <property type="entry name" value="ABC_membrane"/>
    <property type="match status" value="1"/>
</dbReference>
<comment type="subcellular location">
    <subcellularLocation>
        <location evidence="1">Cell membrane</location>
        <topology evidence="1">Multi-pass membrane protein</topology>
    </subcellularLocation>
</comment>
<proteinExistence type="predicted"/>
<keyword evidence="3" id="KW-0547">Nucleotide-binding</keyword>
<reference evidence="10 11" key="1">
    <citation type="submission" date="2018-10" db="EMBL/GenBank/DDBJ databases">
        <title>The genome of Lysobacter enzymogenes OH11.</title>
        <authorList>
            <person name="Liu F."/>
            <person name="Zhao Y."/>
            <person name="Qian G."/>
            <person name="Chen Y."/>
            <person name="Xu H."/>
        </authorList>
    </citation>
    <scope>NUCLEOTIDE SEQUENCE [LARGE SCALE GENOMIC DNA]</scope>
    <source>
        <strain evidence="10 11">OH11</strain>
    </source>
</reference>
<evidence type="ECO:0000256" key="3">
    <source>
        <dbReference type="ARBA" id="ARBA00022741"/>
    </source>
</evidence>
<dbReference type="InterPro" id="IPR003439">
    <property type="entry name" value="ABC_transporter-like_ATP-bd"/>
</dbReference>
<dbReference type="PROSITE" id="PS50929">
    <property type="entry name" value="ABC_TM1F"/>
    <property type="match status" value="1"/>
</dbReference>
<organism evidence="10 11">
    <name type="scientific">Lysobacter enzymogenes</name>
    <dbReference type="NCBI Taxonomy" id="69"/>
    <lineage>
        <taxon>Bacteria</taxon>
        <taxon>Pseudomonadati</taxon>
        <taxon>Pseudomonadota</taxon>
        <taxon>Gammaproteobacteria</taxon>
        <taxon>Lysobacterales</taxon>
        <taxon>Lysobacteraceae</taxon>
        <taxon>Lysobacter</taxon>
    </lineage>
</organism>
<keyword evidence="4 10" id="KW-0067">ATP-binding</keyword>
<evidence type="ECO:0000256" key="1">
    <source>
        <dbReference type="ARBA" id="ARBA00004651"/>
    </source>
</evidence>
<dbReference type="GO" id="GO:0005886">
    <property type="term" value="C:plasma membrane"/>
    <property type="evidence" value="ECO:0007669"/>
    <property type="project" value="UniProtKB-SubCell"/>
</dbReference>
<evidence type="ECO:0000256" key="6">
    <source>
        <dbReference type="ARBA" id="ARBA00023136"/>
    </source>
</evidence>
<feature type="domain" description="ABC transporter" evidence="8">
    <location>
        <begin position="363"/>
        <end position="596"/>
    </location>
</feature>
<dbReference type="AlphaFoldDB" id="A0A3N2RI04"/>
<accession>A0A3N2RI04</accession>
<dbReference type="SUPFAM" id="SSF90123">
    <property type="entry name" value="ABC transporter transmembrane region"/>
    <property type="match status" value="1"/>
</dbReference>
<dbReference type="SMART" id="SM00382">
    <property type="entry name" value="AAA"/>
    <property type="match status" value="1"/>
</dbReference>